<evidence type="ECO:0000313" key="2">
    <source>
        <dbReference type="Proteomes" id="UP000013827"/>
    </source>
</evidence>
<dbReference type="RefSeq" id="XP_005759050.1">
    <property type="nucleotide sequence ID" value="XM_005758993.1"/>
</dbReference>
<evidence type="ECO:0000313" key="1">
    <source>
        <dbReference type="EnsemblProtists" id="EOD06621"/>
    </source>
</evidence>
<dbReference type="EnsemblProtists" id="EOD06621">
    <property type="protein sequence ID" value="EOD06621"/>
    <property type="gene ID" value="EMIHUDRAFT_125159"/>
</dbReference>
<sequence length="138" mass="14329">MFGLERVVRWLLKGWFRLERKDVVVSATRLELARLELVVDAWNQVLGWAGLCLASGSARRIAVAMPWAAPLPSGSRVEVHGLRATLQRLPVALPTAEDGPASAAASPAPPPAAAMAAVAAVAGAEGGGGEGLEEGEEE</sequence>
<accession>A0A0D3I5T6</accession>
<reference evidence="2" key="1">
    <citation type="journal article" date="2013" name="Nature">
        <title>Pan genome of the phytoplankton Emiliania underpins its global distribution.</title>
        <authorList>
            <person name="Read B.A."/>
            <person name="Kegel J."/>
            <person name="Klute M.J."/>
            <person name="Kuo A."/>
            <person name="Lefebvre S.C."/>
            <person name="Maumus F."/>
            <person name="Mayer C."/>
            <person name="Miller J."/>
            <person name="Monier A."/>
            <person name="Salamov A."/>
            <person name="Young J."/>
            <person name="Aguilar M."/>
            <person name="Claverie J.M."/>
            <person name="Frickenhaus S."/>
            <person name="Gonzalez K."/>
            <person name="Herman E.K."/>
            <person name="Lin Y.C."/>
            <person name="Napier J."/>
            <person name="Ogata H."/>
            <person name="Sarno A.F."/>
            <person name="Shmutz J."/>
            <person name="Schroeder D."/>
            <person name="de Vargas C."/>
            <person name="Verret F."/>
            <person name="von Dassow P."/>
            <person name="Valentin K."/>
            <person name="Van de Peer Y."/>
            <person name="Wheeler G."/>
            <person name="Dacks J.B."/>
            <person name="Delwiche C.F."/>
            <person name="Dyhrman S.T."/>
            <person name="Glockner G."/>
            <person name="John U."/>
            <person name="Richards T."/>
            <person name="Worden A.Z."/>
            <person name="Zhang X."/>
            <person name="Grigoriev I.V."/>
            <person name="Allen A.E."/>
            <person name="Bidle K."/>
            <person name="Borodovsky M."/>
            <person name="Bowler C."/>
            <person name="Brownlee C."/>
            <person name="Cock J.M."/>
            <person name="Elias M."/>
            <person name="Gladyshev V.N."/>
            <person name="Groth M."/>
            <person name="Guda C."/>
            <person name="Hadaegh A."/>
            <person name="Iglesias-Rodriguez M.D."/>
            <person name="Jenkins J."/>
            <person name="Jones B.M."/>
            <person name="Lawson T."/>
            <person name="Leese F."/>
            <person name="Lindquist E."/>
            <person name="Lobanov A."/>
            <person name="Lomsadze A."/>
            <person name="Malik S.B."/>
            <person name="Marsh M.E."/>
            <person name="Mackinder L."/>
            <person name="Mock T."/>
            <person name="Mueller-Roeber B."/>
            <person name="Pagarete A."/>
            <person name="Parker M."/>
            <person name="Probert I."/>
            <person name="Quesneville H."/>
            <person name="Raines C."/>
            <person name="Rensing S.A."/>
            <person name="Riano-Pachon D.M."/>
            <person name="Richier S."/>
            <person name="Rokitta S."/>
            <person name="Shiraiwa Y."/>
            <person name="Soanes D.M."/>
            <person name="van der Giezen M."/>
            <person name="Wahlund T.M."/>
            <person name="Williams B."/>
            <person name="Wilson W."/>
            <person name="Wolfe G."/>
            <person name="Wurch L.L."/>
        </authorList>
    </citation>
    <scope>NUCLEOTIDE SEQUENCE</scope>
</reference>
<dbReference type="GeneID" id="17252772"/>
<dbReference type="AlphaFoldDB" id="A0A0D3I5T6"/>
<dbReference type="HOGENOM" id="CLU_1860537_0_0_1"/>
<name>A0A0D3I5T6_EMIH1</name>
<keyword evidence="2" id="KW-1185">Reference proteome</keyword>
<dbReference type="KEGG" id="ehx:EMIHUDRAFT_125159"/>
<protein>
    <submittedName>
        <fullName evidence="1">Uncharacterized protein</fullName>
    </submittedName>
</protein>
<reference evidence="1" key="2">
    <citation type="submission" date="2024-10" db="UniProtKB">
        <authorList>
            <consortium name="EnsemblProtists"/>
        </authorList>
    </citation>
    <scope>IDENTIFICATION</scope>
</reference>
<dbReference type="PaxDb" id="2903-EOD06621"/>
<dbReference type="Proteomes" id="UP000013827">
    <property type="component" value="Unassembled WGS sequence"/>
</dbReference>
<organism evidence="1 2">
    <name type="scientific">Emiliania huxleyi (strain CCMP1516)</name>
    <dbReference type="NCBI Taxonomy" id="280463"/>
    <lineage>
        <taxon>Eukaryota</taxon>
        <taxon>Haptista</taxon>
        <taxon>Haptophyta</taxon>
        <taxon>Prymnesiophyceae</taxon>
        <taxon>Isochrysidales</taxon>
        <taxon>Noelaerhabdaceae</taxon>
        <taxon>Emiliania</taxon>
    </lineage>
</organism>
<proteinExistence type="predicted"/>